<dbReference type="PIRSF" id="PIRSF000144">
    <property type="entry name" value="CbbBc"/>
    <property type="match status" value="1"/>
</dbReference>
<comment type="caution">
    <text evidence="12">The sequence shown here is derived from an EMBL/GenBank/DDBJ whole genome shotgun (WGS) entry which is preliminary data.</text>
</comment>
<evidence type="ECO:0000256" key="4">
    <source>
        <dbReference type="ARBA" id="ARBA00022485"/>
    </source>
</evidence>
<dbReference type="Proteomes" id="UP001331561">
    <property type="component" value="Unassembled WGS sequence"/>
</dbReference>
<dbReference type="InterPro" id="IPR006656">
    <property type="entry name" value="Mopterin_OxRdtase"/>
</dbReference>
<comment type="similarity">
    <text evidence="3">Belongs to the prokaryotic molybdopterin-containing oxidoreductase family.</text>
</comment>
<dbReference type="InterPro" id="IPR050123">
    <property type="entry name" value="Prok_molybdopt-oxidoreductase"/>
</dbReference>
<dbReference type="CDD" id="cd02787">
    <property type="entry name" value="MopB_CT_ydeP"/>
    <property type="match status" value="1"/>
</dbReference>
<feature type="domain" description="Molybdopterin dinucleotide-binding" evidence="11">
    <location>
        <begin position="629"/>
        <end position="735"/>
    </location>
</feature>
<evidence type="ECO:0000256" key="9">
    <source>
        <dbReference type="ARBA" id="ARBA00023014"/>
    </source>
</evidence>
<evidence type="ECO:0000256" key="1">
    <source>
        <dbReference type="ARBA" id="ARBA00001942"/>
    </source>
</evidence>
<organism evidence="12 13">
    <name type="scientific">Uliginosibacterium silvisoli</name>
    <dbReference type="NCBI Taxonomy" id="3114758"/>
    <lineage>
        <taxon>Bacteria</taxon>
        <taxon>Pseudomonadati</taxon>
        <taxon>Pseudomonadota</taxon>
        <taxon>Betaproteobacteria</taxon>
        <taxon>Rhodocyclales</taxon>
        <taxon>Zoogloeaceae</taxon>
        <taxon>Uliginosibacterium</taxon>
    </lineage>
</organism>
<evidence type="ECO:0000256" key="7">
    <source>
        <dbReference type="ARBA" id="ARBA00023002"/>
    </source>
</evidence>
<accession>A0ABU6JZN9</accession>
<protein>
    <submittedName>
        <fullName evidence="12">FdhF/YdeP family oxidoreductase</fullName>
    </submittedName>
</protein>
<evidence type="ECO:0000313" key="12">
    <source>
        <dbReference type="EMBL" id="MEC5384809.1"/>
    </source>
</evidence>
<dbReference type="PANTHER" id="PTHR43105:SF4">
    <property type="entry name" value="PROTEIN YDEP"/>
    <property type="match status" value="1"/>
</dbReference>
<dbReference type="Gene3D" id="3.40.228.10">
    <property type="entry name" value="Dimethylsulfoxide Reductase, domain 2"/>
    <property type="match status" value="1"/>
</dbReference>
<dbReference type="Pfam" id="PF01568">
    <property type="entry name" value="Molydop_binding"/>
    <property type="match status" value="1"/>
</dbReference>
<dbReference type="InterPro" id="IPR009010">
    <property type="entry name" value="Asp_de-COase-like_dom_sf"/>
</dbReference>
<proteinExistence type="inferred from homology"/>
<keyword evidence="9" id="KW-0411">Iron-sulfur</keyword>
<sequence>MSSKRIAYYPKPAGGLDALKASLAALQGQGIVAKGFATLSHANQPTGFDCPGCAWPDRNHHSSFEYCENGVKAVAAEATSHRVTPALFNGATVTELMAQDDYTLESHGRLTEPMRYDAATDRYVPVAWAEAFALVAQHLNALPSPDDAIFYTSGRTSNEAAFLYQLFIREFGTNNLPDCSNMCHEPSGVGMRPQIGVGKGTVTLDDFTKADAIFIFGQNPGTNHPRMLGELREASKRGCKIVVFNPLRERGLERFADPKNPVELMGGETKIASQYYQLRIGGDLAAAKGLIKAVLEQGAQDRKFIAEHTEGFESFMQGVLDEPWADIEAASGLSHSQLLEAARIYITSNATICTWGMGITQHKHSVATIQMLVNLLLVRGNIGKPGAGACPVRGHSNVQGDRTMGIYEKPAEAFLDKLGKAFDFEPPREHGYDVVAAIEAMAREPGKVFFAMGGNFAAATPDTEATWAALRNCALTVHVTTKLNRSHLVHGKEALIMPCLGRTEIDQQAAGPQGVTVEDSMSMVHISLGMNAPASPQLMSEPAIVAHLAAATLTRSKTPWLWLVEDYSRIRDKIAEVVDGFADFNARLKAPGGFYLGNSARERNWQTLNNRAQFKSHRLPEEEAANQLFKLMTVRSHDQYNTTVYGMDDRYRGVWGHRRVCFINRDDLIKLGFGAGQWVDMTSVWADGERTARRFLLVPYDIPAGCLASYFPETNALVPLSAFADEARTPASKSIPVRLSLHVE</sequence>
<evidence type="ECO:0000256" key="3">
    <source>
        <dbReference type="ARBA" id="ARBA00010312"/>
    </source>
</evidence>
<dbReference type="CDD" id="cd02767">
    <property type="entry name" value="MopB_ydeP"/>
    <property type="match status" value="1"/>
</dbReference>
<evidence type="ECO:0000256" key="6">
    <source>
        <dbReference type="ARBA" id="ARBA00022723"/>
    </source>
</evidence>
<dbReference type="InterPro" id="IPR006657">
    <property type="entry name" value="MoPterin_dinucl-bd_dom"/>
</dbReference>
<dbReference type="Gene3D" id="3.40.50.740">
    <property type="match status" value="1"/>
</dbReference>
<comment type="cofactor">
    <cofactor evidence="1">
        <name>Mo-bis(molybdopterin guanine dinucleotide)</name>
        <dbReference type="ChEBI" id="CHEBI:60539"/>
    </cofactor>
</comment>
<evidence type="ECO:0000256" key="2">
    <source>
        <dbReference type="ARBA" id="ARBA00001966"/>
    </source>
</evidence>
<name>A0ABU6JZN9_9RHOO</name>
<dbReference type="PANTHER" id="PTHR43105">
    <property type="entry name" value="RESPIRATORY NITRATE REDUCTASE"/>
    <property type="match status" value="1"/>
</dbReference>
<keyword evidence="13" id="KW-1185">Reference proteome</keyword>
<keyword evidence="7" id="KW-0560">Oxidoreductase</keyword>
<dbReference type="RefSeq" id="WP_327597776.1">
    <property type="nucleotide sequence ID" value="NZ_JAYXHS010000001.1"/>
</dbReference>
<dbReference type="Pfam" id="PF00384">
    <property type="entry name" value="Molybdopterin"/>
    <property type="match status" value="1"/>
</dbReference>
<dbReference type="InterPro" id="IPR010046">
    <property type="entry name" value="Mopterin_OxRdtse_a_bac"/>
</dbReference>
<dbReference type="SUPFAM" id="SSF50692">
    <property type="entry name" value="ADC-like"/>
    <property type="match status" value="1"/>
</dbReference>
<evidence type="ECO:0000259" key="11">
    <source>
        <dbReference type="Pfam" id="PF01568"/>
    </source>
</evidence>
<dbReference type="InterPro" id="IPR037951">
    <property type="entry name" value="MopB_CT_YdeP"/>
</dbReference>
<keyword evidence="5" id="KW-0500">Molybdenum</keyword>
<comment type="cofactor">
    <cofactor evidence="2">
        <name>[4Fe-4S] cluster</name>
        <dbReference type="ChEBI" id="CHEBI:49883"/>
    </cofactor>
</comment>
<evidence type="ECO:0000256" key="5">
    <source>
        <dbReference type="ARBA" id="ARBA00022505"/>
    </source>
</evidence>
<keyword evidence="8" id="KW-0408">Iron</keyword>
<dbReference type="SUPFAM" id="SSF53706">
    <property type="entry name" value="Formate dehydrogenase/DMSO reductase, domains 1-3"/>
    <property type="match status" value="1"/>
</dbReference>
<dbReference type="NCBIfam" id="TIGR01701">
    <property type="entry name" value="Fdhalpha-like"/>
    <property type="match status" value="1"/>
</dbReference>
<keyword evidence="6" id="KW-0479">Metal-binding</keyword>
<reference evidence="12 13" key="1">
    <citation type="submission" date="2024-01" db="EMBL/GenBank/DDBJ databases">
        <title>Uliginosibacterium soil sp. nov.</title>
        <authorList>
            <person name="Lv Y."/>
        </authorList>
    </citation>
    <scope>NUCLEOTIDE SEQUENCE [LARGE SCALE GENOMIC DNA]</scope>
    <source>
        <strain evidence="12 13">H3</strain>
    </source>
</reference>
<evidence type="ECO:0000256" key="8">
    <source>
        <dbReference type="ARBA" id="ARBA00023004"/>
    </source>
</evidence>
<dbReference type="InterPro" id="IPR041953">
    <property type="entry name" value="YdeP_MopB"/>
</dbReference>
<feature type="domain" description="Molybdopterin oxidoreductase" evidence="10">
    <location>
        <begin position="109"/>
        <end position="479"/>
    </location>
</feature>
<dbReference type="EMBL" id="JAYXHS010000001">
    <property type="protein sequence ID" value="MEC5384809.1"/>
    <property type="molecule type" value="Genomic_DNA"/>
</dbReference>
<gene>
    <name evidence="12" type="ORF">VVD49_03700</name>
</gene>
<evidence type="ECO:0000259" key="10">
    <source>
        <dbReference type="Pfam" id="PF00384"/>
    </source>
</evidence>
<evidence type="ECO:0000313" key="13">
    <source>
        <dbReference type="Proteomes" id="UP001331561"/>
    </source>
</evidence>
<keyword evidence="4" id="KW-0004">4Fe-4S</keyword>